<evidence type="ECO:0000313" key="3">
    <source>
        <dbReference type="Proteomes" id="UP000887013"/>
    </source>
</evidence>
<dbReference type="AlphaFoldDB" id="A0A8X6Q5D6"/>
<protein>
    <submittedName>
        <fullName evidence="2">Uncharacterized protein</fullName>
    </submittedName>
</protein>
<dbReference type="EMBL" id="BMAW01077645">
    <property type="protein sequence ID" value="GFU07371.1"/>
    <property type="molecule type" value="Genomic_DNA"/>
</dbReference>
<evidence type="ECO:0000256" key="1">
    <source>
        <dbReference type="SAM" id="MobiDB-lite"/>
    </source>
</evidence>
<sequence length="93" mass="10829">MRESYNAVIKFPWDSSPPSKRTFTTRRTTLFPSHTHIYPTPISPFSIFQPKPQPSHTPDYQPSDSPVICTGSNRKPEKFRTIRFPFARCRPYA</sequence>
<feature type="compositionally biased region" description="Polar residues" evidence="1">
    <location>
        <begin position="54"/>
        <end position="64"/>
    </location>
</feature>
<comment type="caution">
    <text evidence="2">The sequence shown here is derived from an EMBL/GenBank/DDBJ whole genome shotgun (WGS) entry which is preliminary data.</text>
</comment>
<proteinExistence type="predicted"/>
<accession>A0A8X6Q5D6</accession>
<gene>
    <name evidence="2" type="ORF">NPIL_583431</name>
</gene>
<reference evidence="2" key="1">
    <citation type="submission" date="2020-08" db="EMBL/GenBank/DDBJ databases">
        <title>Multicomponent nature underlies the extraordinary mechanical properties of spider dragline silk.</title>
        <authorList>
            <person name="Kono N."/>
            <person name="Nakamura H."/>
            <person name="Mori M."/>
            <person name="Yoshida Y."/>
            <person name="Ohtoshi R."/>
            <person name="Malay A.D."/>
            <person name="Moran D.A.P."/>
            <person name="Tomita M."/>
            <person name="Numata K."/>
            <person name="Arakawa K."/>
        </authorList>
    </citation>
    <scope>NUCLEOTIDE SEQUENCE</scope>
</reference>
<dbReference type="Proteomes" id="UP000887013">
    <property type="component" value="Unassembled WGS sequence"/>
</dbReference>
<evidence type="ECO:0000313" key="2">
    <source>
        <dbReference type="EMBL" id="GFU07371.1"/>
    </source>
</evidence>
<keyword evidence="3" id="KW-1185">Reference proteome</keyword>
<feature type="region of interest" description="Disordered" evidence="1">
    <location>
        <begin position="50"/>
        <end position="72"/>
    </location>
</feature>
<organism evidence="2 3">
    <name type="scientific">Nephila pilipes</name>
    <name type="common">Giant wood spider</name>
    <name type="synonym">Nephila maculata</name>
    <dbReference type="NCBI Taxonomy" id="299642"/>
    <lineage>
        <taxon>Eukaryota</taxon>
        <taxon>Metazoa</taxon>
        <taxon>Ecdysozoa</taxon>
        <taxon>Arthropoda</taxon>
        <taxon>Chelicerata</taxon>
        <taxon>Arachnida</taxon>
        <taxon>Araneae</taxon>
        <taxon>Araneomorphae</taxon>
        <taxon>Entelegynae</taxon>
        <taxon>Araneoidea</taxon>
        <taxon>Nephilidae</taxon>
        <taxon>Nephila</taxon>
    </lineage>
</organism>
<name>A0A8X6Q5D6_NEPPI</name>